<name>A0A6B0SNT3_9EURY</name>
<reference evidence="2 3" key="1">
    <citation type="submission" date="2019-12" db="EMBL/GenBank/DDBJ databases">
        <title>Isolation and characterization of three novel carbon monoxide-oxidizing members of Halobacteria from salione crusts and soils.</title>
        <authorList>
            <person name="Myers M.R."/>
            <person name="King G.M."/>
        </authorList>
    </citation>
    <scope>NUCLEOTIDE SEQUENCE [LARGE SCALE GENOMIC DNA]</scope>
    <source>
        <strain evidence="2 3">PCN9</strain>
    </source>
</reference>
<sequence length="61" mass="6168">MHETVAALESARRGGVGWGGGAAAGHGVKSLPLLGRRMQIRDATADDVAALGALADEEVDL</sequence>
<dbReference type="RefSeq" id="WP_159526796.1">
    <property type="nucleotide sequence ID" value="NZ_WUUU01000101.1"/>
</dbReference>
<accession>A0A6B0SNT3</accession>
<dbReference type="EMBL" id="WUUU01000101">
    <property type="protein sequence ID" value="MXR21311.1"/>
    <property type="molecule type" value="Genomic_DNA"/>
</dbReference>
<comment type="caution">
    <text evidence="2">The sequence shown here is derived from an EMBL/GenBank/DDBJ whole genome shotgun (WGS) entry which is preliminary data.</text>
</comment>
<feature type="compositionally biased region" description="Gly residues" evidence="1">
    <location>
        <begin position="14"/>
        <end position="24"/>
    </location>
</feature>
<feature type="region of interest" description="Disordered" evidence="1">
    <location>
        <begin position="1"/>
        <end position="26"/>
    </location>
</feature>
<dbReference type="AlphaFoldDB" id="A0A6B0SNT3"/>
<evidence type="ECO:0000256" key="1">
    <source>
        <dbReference type="SAM" id="MobiDB-lite"/>
    </source>
</evidence>
<evidence type="ECO:0000313" key="3">
    <source>
        <dbReference type="Proteomes" id="UP000471521"/>
    </source>
</evidence>
<feature type="non-terminal residue" evidence="2">
    <location>
        <position position="61"/>
    </location>
</feature>
<protein>
    <submittedName>
        <fullName evidence="2">Uncharacterized protein</fullName>
    </submittedName>
</protein>
<organism evidence="2 3">
    <name type="scientific">Halobacterium bonnevillei</name>
    <dbReference type="NCBI Taxonomy" id="2692200"/>
    <lineage>
        <taxon>Archaea</taxon>
        <taxon>Methanobacteriati</taxon>
        <taxon>Methanobacteriota</taxon>
        <taxon>Stenosarchaea group</taxon>
        <taxon>Halobacteria</taxon>
        <taxon>Halobacteriales</taxon>
        <taxon>Halobacteriaceae</taxon>
        <taxon>Halobacterium</taxon>
    </lineage>
</organism>
<evidence type="ECO:0000313" key="2">
    <source>
        <dbReference type="EMBL" id="MXR21311.1"/>
    </source>
</evidence>
<keyword evidence="3" id="KW-1185">Reference proteome</keyword>
<gene>
    <name evidence="2" type="ORF">GRX66_12100</name>
</gene>
<dbReference type="Proteomes" id="UP000471521">
    <property type="component" value="Unassembled WGS sequence"/>
</dbReference>
<proteinExistence type="predicted"/>